<dbReference type="GO" id="GO:1903457">
    <property type="term" value="P:lactate catabolic process"/>
    <property type="evidence" value="ECO:0007669"/>
    <property type="project" value="TreeGrafter"/>
</dbReference>
<evidence type="ECO:0000313" key="5">
    <source>
        <dbReference type="Proteomes" id="UP000031553"/>
    </source>
</evidence>
<dbReference type="InterPro" id="IPR016169">
    <property type="entry name" value="FAD-bd_PCMH_sub2"/>
</dbReference>
<dbReference type="InterPro" id="IPR036318">
    <property type="entry name" value="FAD-bd_PCMH-like_sf"/>
</dbReference>
<dbReference type="AlphaFoldDB" id="A0A0N0MDV7"/>
<dbReference type="Gene3D" id="3.30.465.10">
    <property type="match status" value="1"/>
</dbReference>
<sequence>MTLETFLNDLPHIAAQTEPAIVKRKSRDFYWYSPALKAQLHGLAAQAVVIPRTTDDVLDIARAARRHNVPLTVRGGGTGNYGQAVPLQQGVIVDMTEMNRVLKVEHGVARVQAGANILALDRELRGQGLEIRMFPSTKRTASIGGFYCGGSGGIGSVRWGGLGNPGNLLGARLVSLAARPEVQDLRGRDVFCLQHAYGTTGIVTEVDVPVEPVIAWQDLAIGFADFAAAAAFGRALAMQPGIDRKLVSVIDARLVPYFPHLSSVVPPGHAIVIAMVAPAAVAVVDDLARQQNGSICYRADMHEAEDDPTRMPLYELTWNHTTLQVLKKDRSFTYLQCLHPAQDMSESVATMTRLLGEEVMFHLEFMNVGGQIACAGLPVFRFTTQDRLDAIIALFRAHGVSVANPHVYTLEDGSPRQQIAPELLAAKHRNDPMGLLNPGKMRSFTPAAQETPA</sequence>
<dbReference type="GO" id="GO:0008720">
    <property type="term" value="F:D-lactate dehydrogenase (NAD+) activity"/>
    <property type="evidence" value="ECO:0007669"/>
    <property type="project" value="TreeGrafter"/>
</dbReference>
<name>A0A0N0MDV7_9PROT</name>
<organism evidence="4 5">
    <name type="scientific">Komagataeibacter intermedius AF2</name>
    <dbReference type="NCBI Taxonomy" id="1458464"/>
    <lineage>
        <taxon>Bacteria</taxon>
        <taxon>Pseudomonadati</taxon>
        <taxon>Pseudomonadota</taxon>
        <taxon>Alphaproteobacteria</taxon>
        <taxon>Acetobacterales</taxon>
        <taxon>Acetobacteraceae</taxon>
        <taxon>Komagataeibacter</taxon>
    </lineage>
</organism>
<gene>
    <name evidence="4" type="ORF">GLUCOINTEAF2_0200990</name>
</gene>
<accession>A0A0N0MDV7</accession>
<dbReference type="Proteomes" id="UP000031553">
    <property type="component" value="Unassembled WGS sequence"/>
</dbReference>
<evidence type="ECO:0000256" key="1">
    <source>
        <dbReference type="ARBA" id="ARBA00022630"/>
    </source>
</evidence>
<keyword evidence="1" id="KW-0285">Flavoprotein</keyword>
<dbReference type="InterPro" id="IPR016164">
    <property type="entry name" value="FAD-linked_Oxase-like_C"/>
</dbReference>
<dbReference type="InterPro" id="IPR016166">
    <property type="entry name" value="FAD-bd_PCMH"/>
</dbReference>
<evidence type="ECO:0000256" key="2">
    <source>
        <dbReference type="ARBA" id="ARBA00022827"/>
    </source>
</evidence>
<dbReference type="EMBL" id="JUFX02000225">
    <property type="protein sequence ID" value="KPH85736.1"/>
    <property type="molecule type" value="Genomic_DNA"/>
</dbReference>
<dbReference type="PROSITE" id="PS51387">
    <property type="entry name" value="FAD_PCMH"/>
    <property type="match status" value="1"/>
</dbReference>
<comment type="caution">
    <text evidence="4">The sequence shown here is derived from an EMBL/GenBank/DDBJ whole genome shotgun (WGS) entry which is preliminary data.</text>
</comment>
<dbReference type="PANTHER" id="PTHR11748:SF119">
    <property type="entry name" value="D-2-HYDROXYGLUTARATE DEHYDROGENASE"/>
    <property type="match status" value="1"/>
</dbReference>
<evidence type="ECO:0000313" key="4">
    <source>
        <dbReference type="EMBL" id="KPH85736.1"/>
    </source>
</evidence>
<dbReference type="InterPro" id="IPR006094">
    <property type="entry name" value="Oxid_FAD_bind_N"/>
</dbReference>
<protein>
    <submittedName>
        <fullName evidence="4">FAD-linked oxidoreductase</fullName>
    </submittedName>
</protein>
<proteinExistence type="predicted"/>
<evidence type="ECO:0000259" key="3">
    <source>
        <dbReference type="PROSITE" id="PS51387"/>
    </source>
</evidence>
<dbReference type="Pfam" id="PF01565">
    <property type="entry name" value="FAD_binding_4"/>
    <property type="match status" value="1"/>
</dbReference>
<dbReference type="SUPFAM" id="SSF56176">
    <property type="entry name" value="FAD-binding/transporter-associated domain-like"/>
    <property type="match status" value="1"/>
</dbReference>
<dbReference type="SUPFAM" id="SSF55103">
    <property type="entry name" value="FAD-linked oxidases, C-terminal domain"/>
    <property type="match status" value="1"/>
</dbReference>
<dbReference type="RefSeq" id="WP_039736792.1">
    <property type="nucleotide sequence ID" value="NZ_JUFX02000225.1"/>
</dbReference>
<reference evidence="4 5" key="1">
    <citation type="submission" date="2015-07" db="EMBL/GenBank/DDBJ databases">
        <title>Draft Genome Sequence of Komagataeibacter intermedius Strain AF2, Isolated from Kombucha Tea.</title>
        <authorList>
            <person name="Santos R.A."/>
            <person name="Berretta A.A."/>
            <person name="Barud H.S."/>
            <person name="Ribeiro S.J."/>
            <person name="Gonzalez-Garcia L.N."/>
            <person name="Zucchi T.D."/>
            <person name="Goldman G.H."/>
            <person name="Riano-Pachon D.M."/>
        </authorList>
    </citation>
    <scope>NUCLEOTIDE SEQUENCE [LARGE SCALE GENOMIC DNA]</scope>
    <source>
        <strain evidence="4 5">AF2</strain>
    </source>
</reference>
<feature type="domain" description="FAD-binding PCMH-type" evidence="3">
    <location>
        <begin position="40"/>
        <end position="213"/>
    </location>
</feature>
<dbReference type="GO" id="GO:0004458">
    <property type="term" value="F:D-lactate dehydrogenase (cytochrome) activity"/>
    <property type="evidence" value="ECO:0007669"/>
    <property type="project" value="TreeGrafter"/>
</dbReference>
<dbReference type="GO" id="GO:0071949">
    <property type="term" value="F:FAD binding"/>
    <property type="evidence" value="ECO:0007669"/>
    <property type="project" value="InterPro"/>
</dbReference>
<dbReference type="PANTHER" id="PTHR11748">
    <property type="entry name" value="D-LACTATE DEHYDROGENASE"/>
    <property type="match status" value="1"/>
</dbReference>
<dbReference type="OrthoDB" id="9811261at2"/>
<keyword evidence="2" id="KW-0274">FAD</keyword>